<dbReference type="EMBL" id="HACM01011796">
    <property type="protein sequence ID" value="CRZ12238.1"/>
    <property type="molecule type" value="Transcribed_RNA"/>
</dbReference>
<keyword evidence="2" id="KW-0732">Signal</keyword>
<dbReference type="InterPro" id="IPR000727">
    <property type="entry name" value="T_SNARE_dom"/>
</dbReference>
<feature type="chain" id="PRO_5005224040" description="t-SNARE coiled-coil homology domain-containing protein" evidence="2">
    <location>
        <begin position="21"/>
        <end position="339"/>
    </location>
</feature>
<reference evidence="4" key="1">
    <citation type="submission" date="2015-04" db="EMBL/GenBank/DDBJ databases">
        <title>The genome sequence of the plant pathogenic Rhizarian Plasmodiophora brassicae reveals insights in its biotrophic life cycle and the origin of chitin synthesis.</title>
        <authorList>
            <person name="Schwelm A."/>
            <person name="Fogelqvist J."/>
            <person name="Knaust A."/>
            <person name="Julke S."/>
            <person name="Lilja T."/>
            <person name="Dhandapani V."/>
            <person name="Bonilla-Rosso G."/>
            <person name="Karlsson M."/>
            <person name="Shevchenko A."/>
            <person name="Choi S.R."/>
            <person name="Kim H.G."/>
            <person name="Park J.Y."/>
            <person name="Lim Y.P."/>
            <person name="Ludwig-Muller J."/>
            <person name="Dixelius C."/>
        </authorList>
    </citation>
    <scope>NUCLEOTIDE SEQUENCE</scope>
    <source>
        <tissue evidence="4">Potato root galls</tissue>
    </source>
</reference>
<feature type="domain" description="T-SNARE coiled-coil homology" evidence="3">
    <location>
        <begin position="197"/>
        <end position="259"/>
    </location>
</feature>
<organism evidence="4">
    <name type="scientific">Spongospora subterranea</name>
    <dbReference type="NCBI Taxonomy" id="70186"/>
    <lineage>
        <taxon>Eukaryota</taxon>
        <taxon>Sar</taxon>
        <taxon>Rhizaria</taxon>
        <taxon>Endomyxa</taxon>
        <taxon>Phytomyxea</taxon>
        <taxon>Plasmodiophorida</taxon>
        <taxon>Plasmodiophoridae</taxon>
        <taxon>Spongospora</taxon>
    </lineage>
</organism>
<name>A0A0H5RDZ8_9EUKA</name>
<sequence length="339" mass="38510">FHFLPSIVMIGHMLLSMASPRKPQRDSVGPELDQVASLYQPVKATLQQMLINIRTITDLKHRSRQETNVDIQRSIMSQVDSIVSQLNRDARLVRSELNRLSNESAAYGAAHPASILVVVHHNLLYTSIHNFHEVVKEYHESAESFTVQLKDRISRQIQILKGDLSEDEIATILQNPISCAVFRDEVRPLDDSSVNLVQQIENRHKGMMAIEQGVKELQELFNDVTCFANQHQEILDVIGHNVQQQSDENAQVARGTMDVVCQRGKPADKSIHESSPHICANRQMAPNYTGTRQSQPGSGSRIMSWLVRIVSARWFRSSHGRSSRHDDRKHIHRPTRQTC</sequence>
<proteinExistence type="predicted"/>
<dbReference type="InterPro" id="IPR006011">
    <property type="entry name" value="Syntaxin_N"/>
</dbReference>
<dbReference type="GO" id="GO:0016192">
    <property type="term" value="P:vesicle-mediated transport"/>
    <property type="evidence" value="ECO:0007669"/>
    <property type="project" value="InterPro"/>
</dbReference>
<dbReference type="Gene3D" id="1.20.58.70">
    <property type="match status" value="1"/>
</dbReference>
<dbReference type="InterPro" id="IPR010989">
    <property type="entry name" value="SNARE"/>
</dbReference>
<feature type="non-terminal residue" evidence="4">
    <location>
        <position position="1"/>
    </location>
</feature>
<evidence type="ECO:0000313" key="4">
    <source>
        <dbReference type="EMBL" id="CRZ12238.1"/>
    </source>
</evidence>
<feature type="region of interest" description="Disordered" evidence="1">
    <location>
        <begin position="317"/>
        <end position="339"/>
    </location>
</feature>
<dbReference type="SUPFAM" id="SSF47661">
    <property type="entry name" value="t-snare proteins"/>
    <property type="match status" value="1"/>
</dbReference>
<accession>A0A0H5RDZ8</accession>
<evidence type="ECO:0000256" key="2">
    <source>
        <dbReference type="SAM" id="SignalP"/>
    </source>
</evidence>
<dbReference type="Pfam" id="PF00804">
    <property type="entry name" value="Syntaxin"/>
    <property type="match status" value="1"/>
</dbReference>
<protein>
    <recommendedName>
        <fullName evidence="3">t-SNARE coiled-coil homology domain-containing protein</fullName>
    </recommendedName>
</protein>
<dbReference type="PROSITE" id="PS50192">
    <property type="entry name" value="T_SNARE"/>
    <property type="match status" value="1"/>
</dbReference>
<dbReference type="AlphaFoldDB" id="A0A0H5RDZ8"/>
<feature type="compositionally biased region" description="Basic residues" evidence="1">
    <location>
        <begin position="330"/>
        <end position="339"/>
    </location>
</feature>
<dbReference type="GO" id="GO:0016020">
    <property type="term" value="C:membrane"/>
    <property type="evidence" value="ECO:0007669"/>
    <property type="project" value="InterPro"/>
</dbReference>
<feature type="signal peptide" evidence="2">
    <location>
        <begin position="1"/>
        <end position="20"/>
    </location>
</feature>
<evidence type="ECO:0000256" key="1">
    <source>
        <dbReference type="SAM" id="MobiDB-lite"/>
    </source>
</evidence>
<evidence type="ECO:0000259" key="3">
    <source>
        <dbReference type="PROSITE" id="PS50192"/>
    </source>
</evidence>